<dbReference type="Pfam" id="PF01757">
    <property type="entry name" value="Acyl_transf_3"/>
    <property type="match status" value="1"/>
</dbReference>
<feature type="transmembrane region" description="Helical" evidence="1">
    <location>
        <begin position="52"/>
        <end position="73"/>
    </location>
</feature>
<feature type="domain" description="Acyltransferase 3" evidence="2">
    <location>
        <begin position="11"/>
        <end position="351"/>
    </location>
</feature>
<dbReference type="InterPro" id="IPR050879">
    <property type="entry name" value="Acyltransferase_3"/>
</dbReference>
<evidence type="ECO:0000256" key="1">
    <source>
        <dbReference type="SAM" id="Phobius"/>
    </source>
</evidence>
<keyword evidence="3" id="KW-0808">Transferase</keyword>
<organism evidence="3 4">
    <name type="scientific">Bdellovibrio bacteriovorus str. Tiberius</name>
    <dbReference type="NCBI Taxonomy" id="1069642"/>
    <lineage>
        <taxon>Bacteria</taxon>
        <taxon>Pseudomonadati</taxon>
        <taxon>Bdellovibrionota</taxon>
        <taxon>Bdellovibrionia</taxon>
        <taxon>Bdellovibrionales</taxon>
        <taxon>Pseudobdellovibrionaceae</taxon>
        <taxon>Bdellovibrio</taxon>
    </lineage>
</organism>
<keyword evidence="1" id="KW-0472">Membrane</keyword>
<evidence type="ECO:0000313" key="4">
    <source>
        <dbReference type="Proteomes" id="UP000010074"/>
    </source>
</evidence>
<feature type="transmembrane region" description="Helical" evidence="1">
    <location>
        <begin position="331"/>
        <end position="353"/>
    </location>
</feature>
<reference evidence="3 4" key="1">
    <citation type="journal article" date="2012" name="BMC Genomics">
        <title>Genome analysis of a simultaneously predatory and prey-independent, novel Bdellovibrio bacteriovorus from the River Tiber, supports in silico predictions of both ancient and recent lateral gene transfer from diverse bacteria.</title>
        <authorList>
            <person name="Hobley L."/>
            <person name="Lerner T.R."/>
            <person name="Williams L.E."/>
            <person name="Lambert C."/>
            <person name="Till R."/>
            <person name="Milner D.S."/>
            <person name="Basford S.M."/>
            <person name="Capeness M.J."/>
            <person name="Fenton A.K."/>
            <person name="Atterbury R.J."/>
            <person name="Harris M.A."/>
            <person name="Sockett R.E."/>
        </authorList>
    </citation>
    <scope>NUCLEOTIDE SEQUENCE [LARGE SCALE GENOMIC DNA]</scope>
    <source>
        <strain evidence="3 4">Tiberius</strain>
    </source>
</reference>
<dbReference type="GO" id="GO:0016020">
    <property type="term" value="C:membrane"/>
    <property type="evidence" value="ECO:0007669"/>
    <property type="project" value="TreeGrafter"/>
</dbReference>
<dbReference type="STRING" id="1069642.Bdt_1665"/>
<sequence>MSTSANSYITGFDEVRAVASIAVVVHHIELYKFRQNDPSLFDTNLFYFIDNLGHNAVMLFFALSGFLITWLLVQEKDKTGSINIKTFYFRRAARILPLYYLLILASCTAMPALASLSFTDGELHFQNLIGNLSFNEIFLYFLVLPNVAISLGMRVAGLSQSWSIGVEEQFYLAWPHVIKNFSIKHLPWILLIFALIKSFFLNNIESYFPFIRTFPYVQILIRQFAIEYMALGGLSGWLLYYHPFSTNKKRRLFLASLILPALLSFFFQIPPLVQAAIFSAALLGVANSIGSKDTFLSKIGQKSYGIYMYHPILMFISFAITRTFMGSIKGLWPNLILYISVISTTTLVSWLSFEYIETPIRKYILEKYRAIGAISTLANH</sequence>
<feature type="transmembrane region" description="Helical" evidence="1">
    <location>
        <begin position="186"/>
        <end position="204"/>
    </location>
</feature>
<feature type="transmembrane region" description="Helical" evidence="1">
    <location>
        <begin position="137"/>
        <end position="156"/>
    </location>
</feature>
<dbReference type="Proteomes" id="UP000010074">
    <property type="component" value="Chromosome"/>
</dbReference>
<dbReference type="GO" id="GO:0000271">
    <property type="term" value="P:polysaccharide biosynthetic process"/>
    <property type="evidence" value="ECO:0007669"/>
    <property type="project" value="TreeGrafter"/>
</dbReference>
<keyword evidence="1" id="KW-1133">Transmembrane helix</keyword>
<evidence type="ECO:0000313" key="3">
    <source>
        <dbReference type="EMBL" id="AFY01360.1"/>
    </source>
</evidence>
<protein>
    <submittedName>
        <fullName evidence="3">Acyltransferase</fullName>
    </submittedName>
</protein>
<dbReference type="PANTHER" id="PTHR23028:SF53">
    <property type="entry name" value="ACYL_TRANSF_3 DOMAIN-CONTAINING PROTEIN"/>
    <property type="match status" value="1"/>
</dbReference>
<name>K7YXB0_BDEBC</name>
<dbReference type="EMBL" id="CP002930">
    <property type="protein sequence ID" value="AFY01360.1"/>
    <property type="molecule type" value="Genomic_DNA"/>
</dbReference>
<dbReference type="PANTHER" id="PTHR23028">
    <property type="entry name" value="ACETYLTRANSFERASE"/>
    <property type="match status" value="1"/>
</dbReference>
<dbReference type="InterPro" id="IPR002656">
    <property type="entry name" value="Acyl_transf_3_dom"/>
</dbReference>
<evidence type="ECO:0000259" key="2">
    <source>
        <dbReference type="Pfam" id="PF01757"/>
    </source>
</evidence>
<keyword evidence="1" id="KW-0812">Transmembrane</keyword>
<keyword evidence="3" id="KW-0012">Acyltransferase</keyword>
<gene>
    <name evidence="3" type="ORF">Bdt_1665</name>
</gene>
<accession>K7YXB0</accession>
<feature type="transmembrane region" description="Helical" evidence="1">
    <location>
        <begin position="252"/>
        <end position="269"/>
    </location>
</feature>
<dbReference type="HOGENOM" id="CLU_005679_1_2_7"/>
<dbReference type="PATRIC" id="fig|1069642.3.peg.1646"/>
<dbReference type="KEGG" id="bbat:Bdt_1665"/>
<dbReference type="OrthoDB" id="9767863at2"/>
<feature type="transmembrane region" description="Helical" evidence="1">
    <location>
        <begin position="94"/>
        <end position="117"/>
    </location>
</feature>
<feature type="transmembrane region" description="Helical" evidence="1">
    <location>
        <begin position="216"/>
        <end position="240"/>
    </location>
</feature>
<feature type="transmembrane region" description="Helical" evidence="1">
    <location>
        <begin position="307"/>
        <end position="325"/>
    </location>
</feature>
<dbReference type="GO" id="GO:0016747">
    <property type="term" value="F:acyltransferase activity, transferring groups other than amino-acyl groups"/>
    <property type="evidence" value="ECO:0007669"/>
    <property type="project" value="InterPro"/>
</dbReference>
<proteinExistence type="predicted"/>
<feature type="transmembrane region" description="Helical" evidence="1">
    <location>
        <begin position="275"/>
        <end position="295"/>
    </location>
</feature>
<dbReference type="RefSeq" id="WP_015090809.1">
    <property type="nucleotide sequence ID" value="NC_019567.1"/>
</dbReference>
<dbReference type="AlphaFoldDB" id="K7YXB0"/>